<gene>
    <name evidence="1" type="primary">ywrD</name>
    <name evidence="1" type="ORF">A3Q41_02422</name>
</gene>
<dbReference type="PATRIC" id="fig|1653479.3.peg.2452"/>
<dbReference type="Pfam" id="PF01019">
    <property type="entry name" value="G_glu_transpept"/>
    <property type="match status" value="1"/>
</dbReference>
<dbReference type="PANTHER" id="PTHR43881:SF1">
    <property type="entry name" value="GAMMA-GLUTAMYLTRANSPEPTIDASE (AFU_ORTHOLOGUE AFUA_4G13580)"/>
    <property type="match status" value="1"/>
</dbReference>
<dbReference type="RefSeq" id="WP_048317391.1">
    <property type="nucleotide sequence ID" value="NZ_CP015220.1"/>
</dbReference>
<evidence type="ECO:0000313" key="2">
    <source>
        <dbReference type="Proteomes" id="UP000076038"/>
    </source>
</evidence>
<dbReference type="Gene3D" id="3.60.20.40">
    <property type="match status" value="1"/>
</dbReference>
<accession>A0A260UCH3</accession>
<dbReference type="EC" id="2.3.2.2" evidence="1"/>
<reference evidence="2" key="2">
    <citation type="submission" date="2016-04" db="EMBL/GenBank/DDBJ databases">
        <title>Complete Genome and Plasmid Sequences for Rhodococcus fascians D188 and Draft Sequences for Rhodococcus spp. Isolates PBTS 1 and PBTS 2.</title>
        <authorList>
            <person name="Stamer R."/>
            <person name="Vereecke D."/>
            <person name="Zhang Y."/>
            <person name="Schilkey F."/>
            <person name="Devitt N."/>
            <person name="Randall J."/>
        </authorList>
    </citation>
    <scope>NUCLEOTIDE SEQUENCE [LARGE SCALE GENOMIC DNA]</scope>
    <source>
        <strain evidence="2">PBTS2</strain>
    </source>
</reference>
<organism evidence="1 2">
    <name type="scientific">Rhodococcoides fascians</name>
    <name type="common">Rhodococcus fascians</name>
    <dbReference type="NCBI Taxonomy" id="1828"/>
    <lineage>
        <taxon>Bacteria</taxon>
        <taxon>Bacillati</taxon>
        <taxon>Actinomycetota</taxon>
        <taxon>Actinomycetes</taxon>
        <taxon>Mycobacteriales</taxon>
        <taxon>Nocardiaceae</taxon>
        <taxon>Rhodococcoides</taxon>
    </lineage>
</organism>
<dbReference type="PRINTS" id="PR01210">
    <property type="entry name" value="GGTRANSPTASE"/>
</dbReference>
<dbReference type="KEGG" id="rhs:A3Q41_02422"/>
<sequence>MPEQSQPAPGVAIAAPHTAAVDAARTIVEAGGNAVDAAVAAAAALTVVYPHMCSVGGDVIALLRTSDGSTTCINASGAYGSAASVDQLFETIETMPINGPLTVSVPGAVSGWAALLDAGGSLPLRNVLAPAISLATEGFPASPGLVEMIELDRDALITDPGLRAKFFVDGQPIPVGHLVVQPELARTLTDLATDGLGSFYRGHTADRFAAGLKKLDVPVSREDLERHRPIVEEPLVREFDGFSVATAPPNSQGYTLIRSLGAALSGSASAGDVDAGVLAEIFYDSDEHRDTYLADPRCATVDIHDQLTPAGFAAIHEAAAARVAGAERQTSTASPRPGGDTVGIAVVAKDGTAVSLIQSVFHSFGAQILEPDTGLVLHNRAAFFTLDAASPNRVESGKRPAHTLVPVIVDWADGAVSAHSTMGGKAQSQIHTQLILRALRGFDPQQTVSAPRFIVGGLEAGTPNGSVLVEPTLEDSAVEQISQTVFTVKHGTELDSNAGHSMVARVSADGTLGAGADPRSDGGVWVTA</sequence>
<dbReference type="PANTHER" id="PTHR43881">
    <property type="entry name" value="GAMMA-GLUTAMYLTRANSPEPTIDASE (AFU_ORTHOLOGUE AFUA_4G13580)"/>
    <property type="match status" value="1"/>
</dbReference>
<dbReference type="InterPro" id="IPR029055">
    <property type="entry name" value="Ntn_hydrolases_N"/>
</dbReference>
<dbReference type="AlphaFoldDB" id="A0A143QLB9"/>
<dbReference type="EMBL" id="CP015220">
    <property type="protein sequence ID" value="AMY23721.1"/>
    <property type="molecule type" value="Genomic_DNA"/>
</dbReference>
<proteinExistence type="predicted"/>
<name>A0A143QLB9_RHOFA</name>
<dbReference type="SUPFAM" id="SSF56235">
    <property type="entry name" value="N-terminal nucleophile aminohydrolases (Ntn hydrolases)"/>
    <property type="match status" value="1"/>
</dbReference>
<dbReference type="InterPro" id="IPR043137">
    <property type="entry name" value="GGT_ssub_C"/>
</dbReference>
<keyword evidence="1" id="KW-0012">Acyltransferase</keyword>
<keyword evidence="2" id="KW-1185">Reference proteome</keyword>
<keyword evidence="1" id="KW-0808">Transferase</keyword>
<accession>A0A143QLB9</accession>
<reference evidence="1 2" key="1">
    <citation type="journal article" date="2016" name="Genome Announc.">
        <title>Complete Genome and Plasmid Sequences for Rhodococcus fascians D188 and Draft Sequences for Rhodococcus Isolates PBTS 1 and PBTS 2.</title>
        <authorList>
            <person name="Stamler R.A."/>
            <person name="Vereecke D."/>
            <person name="Zhang Y."/>
            <person name="Schilkey F."/>
            <person name="Devitt N."/>
            <person name="Randall J.J."/>
        </authorList>
    </citation>
    <scope>NUCLEOTIDE SEQUENCE [LARGE SCALE GENOMIC DNA]</scope>
    <source>
        <strain evidence="1 2">PBTS2</strain>
    </source>
</reference>
<evidence type="ECO:0000313" key="1">
    <source>
        <dbReference type="EMBL" id="AMY23721.1"/>
    </source>
</evidence>
<dbReference type="Proteomes" id="UP000076038">
    <property type="component" value="Chromosome"/>
</dbReference>
<dbReference type="InterPro" id="IPR052896">
    <property type="entry name" value="GGT-like_enzyme"/>
</dbReference>
<protein>
    <submittedName>
        <fullName evidence="1">Putative gamma-glutamyltransferase YwrD</fullName>
        <ecNumber evidence="1">2.3.2.2</ecNumber>
    </submittedName>
</protein>
<dbReference type="GO" id="GO:0103068">
    <property type="term" value="F:leukotriene C4 gamma-glutamyl transferase activity"/>
    <property type="evidence" value="ECO:0007669"/>
    <property type="project" value="UniProtKB-EC"/>
</dbReference>
<dbReference type="OrthoDB" id="9781342at2"/>